<evidence type="ECO:0000313" key="3">
    <source>
        <dbReference type="Proteomes" id="UP000016960"/>
    </source>
</evidence>
<reference evidence="2 3" key="1">
    <citation type="submission" date="2013-05" db="EMBL/GenBank/DDBJ databases">
        <title>Draft genome sequence of Rubidibacter lacunae KORDI 51-2.</title>
        <authorList>
            <person name="Choi D.H."/>
            <person name="Noh J.H."/>
            <person name="Kwon K.-K."/>
            <person name="Lee J.-H."/>
            <person name="Ryu J.-Y."/>
        </authorList>
    </citation>
    <scope>NUCLEOTIDE SEQUENCE [LARGE SCALE GENOMIC DNA]</scope>
    <source>
        <strain evidence="2 3">KORDI 51-2</strain>
    </source>
</reference>
<protein>
    <submittedName>
        <fullName evidence="2">Uncharacterized protein</fullName>
    </submittedName>
</protein>
<sequence>MGRKARTEDGLSYRDFQRRNSKAFKILSADRRKLVKSRGYRNLGWDSVIASWNILQDYLVPQLHPEVASLPEDHPDRVYAELSVQLDEEERGLERISAAIDEMADTALAKSARLRTELAAL</sequence>
<evidence type="ECO:0000313" key="2">
    <source>
        <dbReference type="EMBL" id="ERN42628.1"/>
    </source>
</evidence>
<dbReference type="OrthoDB" id="464977at2"/>
<dbReference type="InParanoid" id="U5DDP4"/>
<keyword evidence="3" id="KW-1185">Reference proteome</keyword>
<evidence type="ECO:0000256" key="1">
    <source>
        <dbReference type="SAM" id="Coils"/>
    </source>
</evidence>
<dbReference type="RefSeq" id="WP_022604683.1">
    <property type="nucleotide sequence ID" value="NZ_ASSJ01000014.1"/>
</dbReference>
<proteinExistence type="predicted"/>
<feature type="coiled-coil region" evidence="1">
    <location>
        <begin position="79"/>
        <end position="106"/>
    </location>
</feature>
<dbReference type="Proteomes" id="UP000016960">
    <property type="component" value="Unassembled WGS sequence"/>
</dbReference>
<name>U5DDP4_9CHRO</name>
<accession>U5DDP4</accession>
<dbReference type="EMBL" id="ASSJ01000014">
    <property type="protein sequence ID" value="ERN42628.1"/>
    <property type="molecule type" value="Genomic_DNA"/>
</dbReference>
<dbReference type="AlphaFoldDB" id="U5DDP4"/>
<comment type="caution">
    <text evidence="2">The sequence shown here is derived from an EMBL/GenBank/DDBJ whole genome shotgun (WGS) entry which is preliminary data.</text>
</comment>
<gene>
    <name evidence="2" type="ORF">KR51_00006550</name>
</gene>
<keyword evidence="1" id="KW-0175">Coiled coil</keyword>
<dbReference type="eggNOG" id="ENOG5033KUY">
    <property type="taxonomic scope" value="Bacteria"/>
</dbReference>
<organism evidence="2 3">
    <name type="scientific">Rubidibacter lacunae KORDI 51-2</name>
    <dbReference type="NCBI Taxonomy" id="582515"/>
    <lineage>
        <taxon>Bacteria</taxon>
        <taxon>Bacillati</taxon>
        <taxon>Cyanobacteriota</taxon>
        <taxon>Cyanophyceae</taxon>
        <taxon>Oscillatoriophycideae</taxon>
        <taxon>Chroococcales</taxon>
        <taxon>Aphanothecaceae</taxon>
        <taxon>Rubidibacter</taxon>
    </lineage>
</organism>